<dbReference type="InterPro" id="IPR005846">
    <property type="entry name" value="A-D-PHexomutase_a/b/a-III"/>
</dbReference>
<dbReference type="GO" id="GO:0005975">
    <property type="term" value="P:carbohydrate metabolic process"/>
    <property type="evidence" value="ECO:0007669"/>
    <property type="project" value="InterPro"/>
</dbReference>
<keyword evidence="3" id="KW-0597">Phosphoprotein</keyword>
<feature type="domain" description="Alpha-D-phosphohexomutase alpha/beta/alpha" evidence="8">
    <location>
        <begin position="172"/>
        <end position="262"/>
    </location>
</feature>
<dbReference type="PANTHER" id="PTHR43771:SF2">
    <property type="entry name" value="PHOSPHOMANNOMUTASE_PHOSPHOGLUCOMUTASE"/>
    <property type="match status" value="1"/>
</dbReference>
<dbReference type="Pfam" id="PF02880">
    <property type="entry name" value="PGM_PMM_III"/>
    <property type="match status" value="1"/>
</dbReference>
<dbReference type="EMBL" id="UINC01015595">
    <property type="protein sequence ID" value="SVA65559.1"/>
    <property type="molecule type" value="Genomic_DNA"/>
</dbReference>
<dbReference type="SUPFAM" id="SSF53738">
    <property type="entry name" value="Phosphoglucomutase, first 3 domains"/>
    <property type="match status" value="3"/>
</dbReference>
<dbReference type="GO" id="GO:0000287">
    <property type="term" value="F:magnesium ion binding"/>
    <property type="evidence" value="ECO:0007669"/>
    <property type="project" value="InterPro"/>
</dbReference>
<dbReference type="PROSITE" id="PS00710">
    <property type="entry name" value="PGM_PMM"/>
    <property type="match status" value="1"/>
</dbReference>
<dbReference type="Gene3D" id="3.40.120.10">
    <property type="entry name" value="Alpha-D-Glucose-1,6-Bisphosphate, subunit A, domain 3"/>
    <property type="match status" value="3"/>
</dbReference>
<dbReference type="AlphaFoldDB" id="A0A381XLI2"/>
<organism evidence="10">
    <name type="scientific">marine metagenome</name>
    <dbReference type="NCBI Taxonomy" id="408172"/>
    <lineage>
        <taxon>unclassified sequences</taxon>
        <taxon>metagenomes</taxon>
        <taxon>ecological metagenomes</taxon>
    </lineage>
</organism>
<evidence type="ECO:0000259" key="8">
    <source>
        <dbReference type="Pfam" id="PF02879"/>
    </source>
</evidence>
<keyword evidence="6" id="KW-0413">Isomerase</keyword>
<evidence type="ECO:0000259" key="9">
    <source>
        <dbReference type="Pfam" id="PF02880"/>
    </source>
</evidence>
<evidence type="ECO:0008006" key="11">
    <source>
        <dbReference type="Google" id="ProtNLM"/>
    </source>
</evidence>
<dbReference type="InterPro" id="IPR005845">
    <property type="entry name" value="A-D-PHexomutase_a/b/a-II"/>
</dbReference>
<comment type="similarity">
    <text evidence="2">Belongs to the phosphohexose mutase family.</text>
</comment>
<dbReference type="Gene3D" id="3.30.310.50">
    <property type="entry name" value="Alpha-D-phosphohexomutase, C-terminal domain"/>
    <property type="match status" value="1"/>
</dbReference>
<evidence type="ECO:0000256" key="2">
    <source>
        <dbReference type="ARBA" id="ARBA00010231"/>
    </source>
</evidence>
<dbReference type="GO" id="GO:0016868">
    <property type="term" value="F:intramolecular phosphotransferase activity"/>
    <property type="evidence" value="ECO:0007669"/>
    <property type="project" value="InterPro"/>
</dbReference>
<protein>
    <recommendedName>
        <fullName evidence="11">Alpha-D-phosphohexomutase alpha/beta/alpha domain-containing protein</fullName>
    </recommendedName>
</protein>
<reference evidence="10" key="1">
    <citation type="submission" date="2018-05" db="EMBL/GenBank/DDBJ databases">
        <authorList>
            <person name="Lanie J.A."/>
            <person name="Ng W.-L."/>
            <person name="Kazmierczak K.M."/>
            <person name="Andrzejewski T.M."/>
            <person name="Davidsen T.M."/>
            <person name="Wayne K.J."/>
            <person name="Tettelin H."/>
            <person name="Glass J.I."/>
            <person name="Rusch D."/>
            <person name="Podicherti R."/>
            <person name="Tsui H.-C.T."/>
            <person name="Winkler M.E."/>
        </authorList>
    </citation>
    <scope>NUCLEOTIDE SEQUENCE</scope>
</reference>
<dbReference type="Pfam" id="PF02878">
    <property type="entry name" value="PGM_PMM_I"/>
    <property type="match status" value="1"/>
</dbReference>
<evidence type="ECO:0000313" key="10">
    <source>
        <dbReference type="EMBL" id="SVA65559.1"/>
    </source>
</evidence>
<feature type="non-terminal residue" evidence="10">
    <location>
        <position position="425"/>
    </location>
</feature>
<dbReference type="PANTHER" id="PTHR43771">
    <property type="entry name" value="PHOSPHOMANNOMUTASE"/>
    <property type="match status" value="1"/>
</dbReference>
<dbReference type="PRINTS" id="PR00509">
    <property type="entry name" value="PGMPMM"/>
</dbReference>
<dbReference type="InterPro" id="IPR005841">
    <property type="entry name" value="Alpha-D-phosphohexomutase_SF"/>
</dbReference>
<dbReference type="InterPro" id="IPR016055">
    <property type="entry name" value="A-D-PHexomutase_a/b/a-I/II/III"/>
</dbReference>
<dbReference type="InterPro" id="IPR005844">
    <property type="entry name" value="A-D-PHexomutase_a/b/a-I"/>
</dbReference>
<dbReference type="CDD" id="cd03089">
    <property type="entry name" value="PMM_PGM"/>
    <property type="match status" value="1"/>
</dbReference>
<evidence type="ECO:0000256" key="3">
    <source>
        <dbReference type="ARBA" id="ARBA00022553"/>
    </source>
</evidence>
<proteinExistence type="inferred from homology"/>
<sequence>VTLPRNSFLNLKLNFNKNIFRAYDVRGLSYKDLSEELVIMLGKALGTKILELGDHSIIIGRDGRNSSPDMYEWLSEGILSTGCNVINVGILPTPILYFSVHKFDLNNGVMITGSHNPAEYNGFKIVINNKTLYGESIQEIKRKVETKIFIEGKGKEEECREAINLYSKELIKDISLPKQLKIGIDCGNGATSVIAERCYKDLGCEVEALYCDLDGNFPNHHPDPSNPENMQDLKKKVLDSSLDLGLAFDGDGDRLGVVNSEGEIIYPDMQMILFSQSILKKNKYSNIVFDVKCSQLLPKIIKDNGGIPIMSRTGHSFIKEKIKEVSAPLGGEMSGHIFFNDRWPGFDDAIYAGARMMEIISKSPLGKDIFKQLPTLSSTPEINIKVGDNEKFSIVEQFKSLANFPESKITDIDGIRVEFNEGWGL</sequence>
<evidence type="ECO:0000256" key="5">
    <source>
        <dbReference type="ARBA" id="ARBA00022842"/>
    </source>
</evidence>
<dbReference type="Pfam" id="PF02879">
    <property type="entry name" value="PGM_PMM_II"/>
    <property type="match status" value="1"/>
</dbReference>
<evidence type="ECO:0000256" key="1">
    <source>
        <dbReference type="ARBA" id="ARBA00001946"/>
    </source>
</evidence>
<evidence type="ECO:0000256" key="4">
    <source>
        <dbReference type="ARBA" id="ARBA00022723"/>
    </source>
</evidence>
<comment type="cofactor">
    <cofactor evidence="1">
        <name>Mg(2+)</name>
        <dbReference type="ChEBI" id="CHEBI:18420"/>
    </cofactor>
</comment>
<evidence type="ECO:0000256" key="6">
    <source>
        <dbReference type="ARBA" id="ARBA00023235"/>
    </source>
</evidence>
<dbReference type="InterPro" id="IPR036900">
    <property type="entry name" value="A-D-PHexomutase_C_sf"/>
</dbReference>
<accession>A0A381XLI2</accession>
<keyword evidence="4" id="KW-0479">Metal-binding</keyword>
<gene>
    <name evidence="10" type="ORF">METZ01_LOCUS118413</name>
</gene>
<dbReference type="SUPFAM" id="SSF55957">
    <property type="entry name" value="Phosphoglucomutase, C-terminal domain"/>
    <property type="match status" value="1"/>
</dbReference>
<dbReference type="InterPro" id="IPR016066">
    <property type="entry name" value="A-D-PHexomutase_CS"/>
</dbReference>
<feature type="non-terminal residue" evidence="10">
    <location>
        <position position="1"/>
    </location>
</feature>
<feature type="domain" description="Alpha-D-phosphohexomutase alpha/beta/alpha" evidence="7">
    <location>
        <begin position="18"/>
        <end position="147"/>
    </location>
</feature>
<feature type="domain" description="Alpha-D-phosphohexomutase alpha/beta/alpha" evidence="9">
    <location>
        <begin position="267"/>
        <end position="363"/>
    </location>
</feature>
<evidence type="ECO:0000259" key="7">
    <source>
        <dbReference type="Pfam" id="PF02878"/>
    </source>
</evidence>
<name>A0A381XLI2_9ZZZZ</name>
<keyword evidence="5" id="KW-0460">Magnesium</keyword>